<keyword evidence="2" id="KW-1133">Transmembrane helix</keyword>
<keyword evidence="2" id="KW-0472">Membrane</keyword>
<reference evidence="3 4" key="1">
    <citation type="submission" date="2015-12" db="EMBL/GenBank/DDBJ databases">
        <title>Draft genome sequence of Moniliophthora roreri, the causal agent of frosty pod rot of cacao.</title>
        <authorList>
            <person name="Aime M.C."/>
            <person name="Diaz-Valderrama J.R."/>
            <person name="Kijpornyongpan T."/>
            <person name="Phillips-Mora W."/>
        </authorList>
    </citation>
    <scope>NUCLEOTIDE SEQUENCE [LARGE SCALE GENOMIC DNA]</scope>
    <source>
        <strain evidence="3 4">MCA 2952</strain>
    </source>
</reference>
<keyword evidence="2" id="KW-0812">Transmembrane</keyword>
<dbReference type="Gene3D" id="1.20.120.1630">
    <property type="match status" value="1"/>
</dbReference>
<dbReference type="AlphaFoldDB" id="A0A0W0FQC8"/>
<sequence length="277" mass="30825">MASPSYAPKARSSKPPPHPLIKRESKNNTLLSRTVYFVSRALDIPLQYNILANGLAEPLIKSFGGETLLPYPYSPTQQGGITSFLGLSPYRTILLSMAVTAVAKHNYWAVRISREEMHPVASAIVGIFNSTFNSINTILFTCASTSVIRTPADEWVLTSPTLLVGSALFFGGIALEWHAERQRKAFKDDVRNVGKPYRDGLFGLARHINYGGYTLWRTGFAIASGGWLWGAINALLFTASFGFVSIPELDWHCQEKYGNAWTNYKRRVPYKLLPGIY</sequence>
<dbReference type="PANTHER" id="PTHR32251:SF15">
    <property type="entry name" value="3-OXO-5-ALPHA-STEROID 4-DEHYDROGENASE (DUF1295)"/>
    <property type="match status" value="1"/>
</dbReference>
<dbReference type="eggNOG" id="ENOG502SQVV">
    <property type="taxonomic scope" value="Eukaryota"/>
</dbReference>
<organism evidence="3 4">
    <name type="scientific">Moniliophthora roreri</name>
    <name type="common">Frosty pod rot fungus</name>
    <name type="synonym">Monilia roreri</name>
    <dbReference type="NCBI Taxonomy" id="221103"/>
    <lineage>
        <taxon>Eukaryota</taxon>
        <taxon>Fungi</taxon>
        <taxon>Dikarya</taxon>
        <taxon>Basidiomycota</taxon>
        <taxon>Agaricomycotina</taxon>
        <taxon>Agaricomycetes</taxon>
        <taxon>Agaricomycetidae</taxon>
        <taxon>Agaricales</taxon>
        <taxon>Marasmiineae</taxon>
        <taxon>Marasmiaceae</taxon>
        <taxon>Moniliophthora</taxon>
    </lineage>
</organism>
<name>A0A0W0FQC8_MONRR</name>
<dbReference type="PANTHER" id="PTHR32251">
    <property type="entry name" value="3-OXO-5-ALPHA-STEROID 4-DEHYDROGENASE"/>
    <property type="match status" value="1"/>
</dbReference>
<evidence type="ECO:0008006" key="5">
    <source>
        <dbReference type="Google" id="ProtNLM"/>
    </source>
</evidence>
<gene>
    <name evidence="3" type="ORF">WG66_8848</name>
</gene>
<evidence type="ECO:0000313" key="3">
    <source>
        <dbReference type="EMBL" id="KTB38590.1"/>
    </source>
</evidence>
<evidence type="ECO:0000256" key="1">
    <source>
        <dbReference type="SAM" id="MobiDB-lite"/>
    </source>
</evidence>
<comment type="caution">
    <text evidence="3">The sequence shown here is derived from an EMBL/GenBank/DDBJ whole genome shotgun (WGS) entry which is preliminary data.</text>
</comment>
<dbReference type="Proteomes" id="UP000054988">
    <property type="component" value="Unassembled WGS sequence"/>
</dbReference>
<feature type="transmembrane region" description="Helical" evidence="2">
    <location>
        <begin position="155"/>
        <end position="177"/>
    </location>
</feature>
<dbReference type="Pfam" id="PF06966">
    <property type="entry name" value="DUF1295"/>
    <property type="match status" value="1"/>
</dbReference>
<dbReference type="InterPro" id="IPR010721">
    <property type="entry name" value="UstE-like"/>
</dbReference>
<proteinExistence type="predicted"/>
<protein>
    <recommendedName>
        <fullName evidence="5">Steroid 5-alpha reductase C-terminal domain-containing protein</fullName>
    </recommendedName>
</protein>
<evidence type="ECO:0000256" key="2">
    <source>
        <dbReference type="SAM" id="Phobius"/>
    </source>
</evidence>
<dbReference type="EMBL" id="LATX01001749">
    <property type="protein sequence ID" value="KTB38590.1"/>
    <property type="molecule type" value="Genomic_DNA"/>
</dbReference>
<accession>A0A0W0FQC8</accession>
<dbReference type="GO" id="GO:0016020">
    <property type="term" value="C:membrane"/>
    <property type="evidence" value="ECO:0007669"/>
    <property type="project" value="TreeGrafter"/>
</dbReference>
<evidence type="ECO:0000313" key="4">
    <source>
        <dbReference type="Proteomes" id="UP000054988"/>
    </source>
</evidence>
<feature type="region of interest" description="Disordered" evidence="1">
    <location>
        <begin position="1"/>
        <end position="23"/>
    </location>
</feature>